<dbReference type="GO" id="GO:0160105">
    <property type="term" value="F:tRNA (adenine(22)-N1)-methyltransferase activity"/>
    <property type="evidence" value="ECO:0007669"/>
    <property type="project" value="InterPro"/>
</dbReference>
<evidence type="ECO:0000313" key="2">
    <source>
        <dbReference type="Proteomes" id="UP000199309"/>
    </source>
</evidence>
<proteinExistence type="predicted"/>
<dbReference type="SUPFAM" id="SSF53335">
    <property type="entry name" value="S-adenosyl-L-methionine-dependent methyltransferases"/>
    <property type="match status" value="1"/>
</dbReference>
<dbReference type="GO" id="GO:0032259">
    <property type="term" value="P:methylation"/>
    <property type="evidence" value="ECO:0007669"/>
    <property type="project" value="UniProtKB-KW"/>
</dbReference>
<dbReference type="AlphaFoldDB" id="A0A1G9VKZ1"/>
<dbReference type="PANTHER" id="PTHR38451">
    <property type="entry name" value="TRNA (ADENINE(22)-N(1))-METHYLTRANSFERASE"/>
    <property type="match status" value="1"/>
</dbReference>
<reference evidence="1 2" key="1">
    <citation type="submission" date="2016-10" db="EMBL/GenBank/DDBJ databases">
        <authorList>
            <person name="de Groot N.N."/>
        </authorList>
    </citation>
    <scope>NUCLEOTIDE SEQUENCE [LARGE SCALE GENOMIC DNA]</scope>
    <source>
        <strain evidence="1 2">DSM 16981</strain>
    </source>
</reference>
<dbReference type="PANTHER" id="PTHR38451:SF1">
    <property type="entry name" value="TRNA (ADENINE(22)-N(1))-METHYLTRANSFERASE"/>
    <property type="match status" value="1"/>
</dbReference>
<accession>A0A1G9VKZ1</accession>
<dbReference type="Proteomes" id="UP000199309">
    <property type="component" value="Unassembled WGS sequence"/>
</dbReference>
<name>A0A1G9VKZ1_9FIRM</name>
<sequence>MRLSKRLASALSLVVPNTRIADIGTDHGYIPAIACANGISPKAIAVDIAPGPLAAAKEHIAQLELLDRVSCRLGNGLQCIQPGEVDGIVFCGMGGLLICQLLSEAPAVCSTLSYLIIQPMRDISHVRRYIYEMDWHIEEERLVFEDKHLYEVIYAVPGHRAPLEEWQYEIGPVNWEKKDPLLPALICQLIEKYEVIRAGLQKRKFDATEPIKEVQAHIAVLEGIKWLYNCEK</sequence>
<keyword evidence="2" id="KW-1185">Reference proteome</keyword>
<protein>
    <submittedName>
        <fullName evidence="1">tRNA (Adenine22-N1)-methyltransferase</fullName>
    </submittedName>
</protein>
<keyword evidence="1" id="KW-0808">Transferase</keyword>
<evidence type="ECO:0000313" key="1">
    <source>
        <dbReference type="EMBL" id="SDM72839.1"/>
    </source>
</evidence>
<dbReference type="STRING" id="349095.SAMN05660299_01441"/>
<dbReference type="Gene3D" id="3.40.50.150">
    <property type="entry name" value="Vaccinia Virus protein VP39"/>
    <property type="match status" value="1"/>
</dbReference>
<dbReference type="Pfam" id="PF12847">
    <property type="entry name" value="Methyltransf_18"/>
    <property type="match status" value="1"/>
</dbReference>
<dbReference type="EMBL" id="FNHQ01000012">
    <property type="protein sequence ID" value="SDM72839.1"/>
    <property type="molecule type" value="Genomic_DNA"/>
</dbReference>
<keyword evidence="1" id="KW-0489">Methyltransferase</keyword>
<organism evidence="1 2">
    <name type="scientific">Megasphaera paucivorans</name>
    <dbReference type="NCBI Taxonomy" id="349095"/>
    <lineage>
        <taxon>Bacteria</taxon>
        <taxon>Bacillati</taxon>
        <taxon>Bacillota</taxon>
        <taxon>Negativicutes</taxon>
        <taxon>Veillonellales</taxon>
        <taxon>Veillonellaceae</taxon>
        <taxon>Megasphaera</taxon>
    </lineage>
</organism>
<dbReference type="InterPro" id="IPR006901">
    <property type="entry name" value="TrmK"/>
</dbReference>
<dbReference type="InterPro" id="IPR029063">
    <property type="entry name" value="SAM-dependent_MTases_sf"/>
</dbReference>
<gene>
    <name evidence="1" type="ORF">SAMN05660299_01441</name>
</gene>
<dbReference type="PIRSF" id="PIRSF018637">
    <property type="entry name" value="TrmK"/>
    <property type="match status" value="1"/>
</dbReference>
<dbReference type="RefSeq" id="WP_176762902.1">
    <property type="nucleotide sequence ID" value="NZ_FNHQ01000012.1"/>
</dbReference>